<name>A0A495X6L9_9PSEU</name>
<organism evidence="2 3">
    <name type="scientific">Saccharothrix variisporea</name>
    <dbReference type="NCBI Taxonomy" id="543527"/>
    <lineage>
        <taxon>Bacteria</taxon>
        <taxon>Bacillati</taxon>
        <taxon>Actinomycetota</taxon>
        <taxon>Actinomycetes</taxon>
        <taxon>Pseudonocardiales</taxon>
        <taxon>Pseudonocardiaceae</taxon>
        <taxon>Saccharothrix</taxon>
    </lineage>
</organism>
<evidence type="ECO:0000313" key="2">
    <source>
        <dbReference type="EMBL" id="RKT69179.1"/>
    </source>
</evidence>
<proteinExistence type="predicted"/>
<gene>
    <name evidence="2" type="ORF">DFJ66_2374</name>
</gene>
<dbReference type="InterPro" id="IPR002881">
    <property type="entry name" value="DUF58"/>
</dbReference>
<dbReference type="PANTHER" id="PTHR34351:SF1">
    <property type="entry name" value="SLR1927 PROTEIN"/>
    <property type="match status" value="1"/>
</dbReference>
<dbReference type="PANTHER" id="PTHR34351">
    <property type="entry name" value="SLR1927 PROTEIN-RELATED"/>
    <property type="match status" value="1"/>
</dbReference>
<dbReference type="Proteomes" id="UP000272729">
    <property type="component" value="Unassembled WGS sequence"/>
</dbReference>
<comment type="caution">
    <text evidence="2">The sequence shown here is derived from an EMBL/GenBank/DDBJ whole genome shotgun (WGS) entry which is preliminary data.</text>
</comment>
<dbReference type="RefSeq" id="WP_121220724.1">
    <property type="nucleotide sequence ID" value="NZ_JBIUBA010000002.1"/>
</dbReference>
<dbReference type="OrthoDB" id="9812729at2"/>
<feature type="domain" description="DUF58" evidence="1">
    <location>
        <begin position="191"/>
        <end position="290"/>
    </location>
</feature>
<protein>
    <submittedName>
        <fullName evidence="2">Uncharacterized protein (DUF58 family)</fullName>
    </submittedName>
</protein>
<sequence>MRLTRRGAGTLAGAVVLLALGVGAGYPLLVVVGAMALGAVAAALAVAGRKPRVEVIRELYPDRVERDGRAVLTLRVHNPGTRRQGGFTAVDRVGEDRVSVAVRSLAPGAEQPYLNEVPTGRRGRHDVGPLTLFRADALGLGRSELSLGGTATLWVYPRTHPVGAVAGGLPLHHHDGEATETSPRGSLDLREVRPYVPGDEVRHLHWKATARTGQVMIRDYADPHQPRFTVLLDDRREVTAPEFEEAVELAASLVVAAVKADHRCRLVTPGGVDVGTPSGADAVQRYLEELCVVTRTRGAGLPLVPGVLARAGGGTLVVLSSAVTVSADDRAALVGLRPRYGGVVLVVGLSGAAPEVPGVRVLRAANAVDAIRQWQAVIA</sequence>
<reference evidence="2 3" key="1">
    <citation type="submission" date="2018-10" db="EMBL/GenBank/DDBJ databases">
        <title>Sequencing the genomes of 1000 actinobacteria strains.</title>
        <authorList>
            <person name="Klenk H.-P."/>
        </authorList>
    </citation>
    <scope>NUCLEOTIDE SEQUENCE [LARGE SCALE GENOMIC DNA]</scope>
    <source>
        <strain evidence="2 3">DSM 43911</strain>
    </source>
</reference>
<accession>A0A495X6L9</accession>
<dbReference type="AlphaFoldDB" id="A0A495X6L9"/>
<dbReference type="EMBL" id="RBXR01000001">
    <property type="protein sequence ID" value="RKT69179.1"/>
    <property type="molecule type" value="Genomic_DNA"/>
</dbReference>
<evidence type="ECO:0000259" key="1">
    <source>
        <dbReference type="Pfam" id="PF01882"/>
    </source>
</evidence>
<evidence type="ECO:0000313" key="3">
    <source>
        <dbReference type="Proteomes" id="UP000272729"/>
    </source>
</evidence>
<dbReference type="Pfam" id="PF01882">
    <property type="entry name" value="DUF58"/>
    <property type="match status" value="1"/>
</dbReference>
<keyword evidence="3" id="KW-1185">Reference proteome</keyword>